<dbReference type="PROSITE" id="PS50818">
    <property type="entry name" value="INTEIN_C_TER"/>
    <property type="match status" value="1"/>
</dbReference>
<proteinExistence type="predicted"/>
<dbReference type="RefSeq" id="WP_013405147.1">
    <property type="nucleotide sequence ID" value="NC_014654.1"/>
</dbReference>
<dbReference type="HOGENOM" id="CLU_019933_0_0_9"/>
<evidence type="ECO:0000313" key="5">
    <source>
        <dbReference type="Proteomes" id="UP000007434"/>
    </source>
</evidence>
<organism evidence="4 5">
    <name type="scientific">Halanaerobium hydrogeniformans</name>
    <name type="common">Halanaerobium sp. (strain sapolanicus)</name>
    <dbReference type="NCBI Taxonomy" id="656519"/>
    <lineage>
        <taxon>Bacteria</taxon>
        <taxon>Bacillati</taxon>
        <taxon>Bacillota</taxon>
        <taxon>Clostridia</taxon>
        <taxon>Halanaerobiales</taxon>
        <taxon>Halanaerobiaceae</taxon>
        <taxon>Halanaerobium</taxon>
    </lineage>
</organism>
<dbReference type="GO" id="GO:0016787">
    <property type="term" value="F:hydrolase activity"/>
    <property type="evidence" value="ECO:0007669"/>
    <property type="project" value="InterPro"/>
</dbReference>
<keyword evidence="1" id="KW-0175">Coiled coil</keyword>
<dbReference type="OrthoDB" id="9802848at2"/>
<evidence type="ECO:0000259" key="3">
    <source>
        <dbReference type="PROSITE" id="PS51194"/>
    </source>
</evidence>
<feature type="domain" description="Helicase ATP-binding" evidence="2">
    <location>
        <begin position="39"/>
        <end position="211"/>
    </location>
</feature>
<name>E4RPM6_HALHG</name>
<dbReference type="PROSITE" id="PS51192">
    <property type="entry name" value="HELICASE_ATP_BIND_1"/>
    <property type="match status" value="1"/>
</dbReference>
<dbReference type="CDD" id="cd18785">
    <property type="entry name" value="SF2_C"/>
    <property type="match status" value="1"/>
</dbReference>
<dbReference type="SUPFAM" id="SSF52540">
    <property type="entry name" value="P-loop containing nucleoside triphosphate hydrolases"/>
    <property type="match status" value="1"/>
</dbReference>
<keyword evidence="5" id="KW-1185">Reference proteome</keyword>
<dbReference type="InterPro" id="IPR050742">
    <property type="entry name" value="Helicase_Restrict-Modif_Enz"/>
</dbReference>
<dbReference type="PROSITE" id="PS51194">
    <property type="entry name" value="HELICASE_CTER"/>
    <property type="match status" value="1"/>
</dbReference>
<evidence type="ECO:0000313" key="4">
    <source>
        <dbReference type="EMBL" id="ADQ14049.1"/>
    </source>
</evidence>
<dbReference type="Gene3D" id="3.40.50.300">
    <property type="entry name" value="P-loop containing nucleotide triphosphate hydrolases"/>
    <property type="match status" value="2"/>
</dbReference>
<dbReference type="GO" id="GO:0003677">
    <property type="term" value="F:DNA binding"/>
    <property type="evidence" value="ECO:0007669"/>
    <property type="project" value="InterPro"/>
</dbReference>
<dbReference type="InterPro" id="IPR001650">
    <property type="entry name" value="Helicase_C-like"/>
</dbReference>
<sequence>MDEIDFNEEHFLISDPQMINNNNLREPQISAYHKVYNHFVTKSKTSHAIIVLPTGVGKTGLMAILPYHISEGRVLIITPGTTIRDSIIDSLDPDNYDNFWLKRKVFKDVEKLPNLIEYEGDDTPLEIINNANIVVLNVHKLQNRLDSSLLKRVNEDFFDMILIDEAHHSTADTWVEAVNYFSDAKIVKLTGTPFRSDGKPIVGEEVFKYKLSAAMANNYVKSLEDIVHVPGKLYLTIDNKYKKEYTVKKIYDMDLKDENWISRSVAYSKNCSEKVVVESLKQLEEKTNKSSVPHKIIAVTCSIDHAEQIKEIYINKGYETTIVHSKMSDEKLQKAHSDIENHRVQVVVNVAMLGEGFDHKYLSVAAIFRPFRSKLPYAQFVGRILRRIPEDEVESVEDNIGVIVSHQYLYLKDLWDYYKKEIQESDTIKYLNELEISDDESETIDGKRDLSIGNAREEGEGKVIVDPYITTELLKKRKEEIAKRKEAIKNLQDMLEIQKEEAAKIYDSSQTSKSKIKRPDQYFKNRKKDIDHLIKYEIVPELINEFNLQKDGDEIIGCRLFKDKFSWIRKIGNNAGMLSAYFSDALRHKISKKRKDWNLSDYDIAFEQIDAIKEYAENVLHSYLEG</sequence>
<dbReference type="SMART" id="SM00490">
    <property type="entry name" value="HELICc"/>
    <property type="match status" value="1"/>
</dbReference>
<dbReference type="PANTHER" id="PTHR47396:SF1">
    <property type="entry name" value="ATP-DEPENDENT HELICASE IRC3-RELATED"/>
    <property type="match status" value="1"/>
</dbReference>
<evidence type="ECO:0000256" key="1">
    <source>
        <dbReference type="SAM" id="Coils"/>
    </source>
</evidence>
<dbReference type="GO" id="GO:0005829">
    <property type="term" value="C:cytosol"/>
    <property type="evidence" value="ECO:0007669"/>
    <property type="project" value="TreeGrafter"/>
</dbReference>
<reference evidence="4 5" key="2">
    <citation type="journal article" date="2011" name="J. Bacteriol.">
        <title>Complete Genome Sequence of the Haloalkaliphilic, Hydrogen Producing Halanaerobium hydrogenoformans.</title>
        <authorList>
            <person name="Brown S.D."/>
            <person name="Begemann M.B."/>
            <person name="Mormile M.R."/>
            <person name="Wall J.D."/>
            <person name="Han C.S."/>
            <person name="Goodwin L.A."/>
            <person name="Pitluck S."/>
            <person name="Land M.L."/>
            <person name="Hauser L.J."/>
            <person name="Elias D.A."/>
        </authorList>
    </citation>
    <scope>NUCLEOTIDE SEQUENCE [LARGE SCALE GENOMIC DNA]</scope>
    <source>
        <strain evidence="5">sapolanicus</strain>
    </source>
</reference>
<dbReference type="Pfam" id="PF00271">
    <property type="entry name" value="Helicase_C"/>
    <property type="match status" value="1"/>
</dbReference>
<dbReference type="eggNOG" id="COG1061">
    <property type="taxonomic scope" value="Bacteria"/>
</dbReference>
<dbReference type="AlphaFoldDB" id="E4RPM6"/>
<dbReference type="InterPro" id="IPR027417">
    <property type="entry name" value="P-loop_NTPase"/>
</dbReference>
<dbReference type="KEGG" id="has:Halsa_0586"/>
<dbReference type="STRING" id="656519.Halsa_0586"/>
<dbReference type="GO" id="GO:0005524">
    <property type="term" value="F:ATP binding"/>
    <property type="evidence" value="ECO:0007669"/>
    <property type="project" value="InterPro"/>
</dbReference>
<dbReference type="InterPro" id="IPR030934">
    <property type="entry name" value="Intein_C"/>
</dbReference>
<reference evidence="4 5" key="1">
    <citation type="submission" date="2010-11" db="EMBL/GenBank/DDBJ databases">
        <title>Complete sequence of Halanaerobium sp. sapolanicus.</title>
        <authorList>
            <consortium name="US DOE Joint Genome Institute"/>
            <person name="Lucas S."/>
            <person name="Copeland A."/>
            <person name="Lapidus A."/>
            <person name="Cheng J.-F."/>
            <person name="Bruce D."/>
            <person name="Goodwin L."/>
            <person name="Pitluck S."/>
            <person name="Davenport K."/>
            <person name="Detter J.C."/>
            <person name="Han C."/>
            <person name="Tapia R."/>
            <person name="Land M."/>
            <person name="Hauser L."/>
            <person name="Jeffries C."/>
            <person name="Kyrpides N."/>
            <person name="Ivanova N."/>
            <person name="Mikhailova N."/>
            <person name="Begemann M.B."/>
            <person name="Mormile M.R."/>
            <person name="Wall J.D."/>
            <person name="Elias D.A."/>
            <person name="Woyke T."/>
        </authorList>
    </citation>
    <scope>NUCLEOTIDE SEQUENCE [LARGE SCALE GENOMIC DNA]</scope>
    <source>
        <strain evidence="5">sapolanicus</strain>
    </source>
</reference>
<gene>
    <name evidence="4" type="ordered locus">Halsa_0586</name>
</gene>
<dbReference type="InterPro" id="IPR014001">
    <property type="entry name" value="Helicase_ATP-bd"/>
</dbReference>
<protein>
    <submittedName>
        <fullName evidence="4">Type III restriction protein res subunit</fullName>
    </submittedName>
</protein>
<dbReference type="Proteomes" id="UP000007434">
    <property type="component" value="Chromosome"/>
</dbReference>
<dbReference type="InterPro" id="IPR006935">
    <property type="entry name" value="Helicase/UvrB_N"/>
</dbReference>
<dbReference type="SMART" id="SM00487">
    <property type="entry name" value="DEXDc"/>
    <property type="match status" value="1"/>
</dbReference>
<feature type="coiled-coil region" evidence="1">
    <location>
        <begin position="474"/>
        <end position="508"/>
    </location>
</feature>
<evidence type="ECO:0000259" key="2">
    <source>
        <dbReference type="PROSITE" id="PS51192"/>
    </source>
</evidence>
<dbReference type="EMBL" id="CP002304">
    <property type="protein sequence ID" value="ADQ14049.1"/>
    <property type="molecule type" value="Genomic_DNA"/>
</dbReference>
<dbReference type="Pfam" id="PF04851">
    <property type="entry name" value="ResIII"/>
    <property type="match status" value="1"/>
</dbReference>
<accession>E4RPM6</accession>
<feature type="domain" description="Helicase C-terminal" evidence="3">
    <location>
        <begin position="279"/>
        <end position="435"/>
    </location>
</feature>
<dbReference type="PANTHER" id="PTHR47396">
    <property type="entry name" value="TYPE I RESTRICTION ENZYME ECOKI R PROTEIN"/>
    <property type="match status" value="1"/>
</dbReference>